<dbReference type="RefSeq" id="XP_001434729.1">
    <property type="nucleotide sequence ID" value="XM_001434692.2"/>
</dbReference>
<dbReference type="EMBL" id="CT868052">
    <property type="protein sequence ID" value="CAK67332.1"/>
    <property type="molecule type" value="Genomic_DNA"/>
</dbReference>
<gene>
    <name evidence="1" type="ORF">GSPATT00006638001</name>
</gene>
<dbReference type="Proteomes" id="UP000000600">
    <property type="component" value="Unassembled WGS sequence"/>
</dbReference>
<name>A0C965_PARTE</name>
<dbReference type="KEGG" id="ptm:GSPATT00006638001"/>
<keyword evidence="2" id="KW-1185">Reference proteome</keyword>
<dbReference type="InParanoid" id="A0C965"/>
<accession>A0C965</accession>
<dbReference type="HOGENOM" id="CLU_2338104_0_0_1"/>
<proteinExistence type="predicted"/>
<evidence type="ECO:0000313" key="2">
    <source>
        <dbReference type="Proteomes" id="UP000000600"/>
    </source>
</evidence>
<evidence type="ECO:0000313" key="1">
    <source>
        <dbReference type="EMBL" id="CAK67332.1"/>
    </source>
</evidence>
<dbReference type="OMA" id="IMSKLMK"/>
<organism evidence="1 2">
    <name type="scientific">Paramecium tetraurelia</name>
    <dbReference type="NCBI Taxonomy" id="5888"/>
    <lineage>
        <taxon>Eukaryota</taxon>
        <taxon>Sar</taxon>
        <taxon>Alveolata</taxon>
        <taxon>Ciliophora</taxon>
        <taxon>Intramacronucleata</taxon>
        <taxon>Oligohymenophorea</taxon>
        <taxon>Peniculida</taxon>
        <taxon>Parameciidae</taxon>
        <taxon>Paramecium</taxon>
    </lineage>
</organism>
<dbReference type="AlphaFoldDB" id="A0C965"/>
<protein>
    <submittedName>
        <fullName evidence="1">Uncharacterized protein</fullName>
    </submittedName>
</protein>
<dbReference type="OrthoDB" id="301837at2759"/>
<sequence length="99" mass="11927">MKNFSISMITIVKYQPRFNFAGLLKQKDLGDEKLYFTKEDEKIMSKLMKKIQESNENQIDGDENEQKIPKEELQKIFSKYRVTYNEALLKEILMWRKNN</sequence>
<dbReference type="GeneID" id="5020514"/>
<reference evidence="1 2" key="1">
    <citation type="journal article" date="2006" name="Nature">
        <title>Global trends of whole-genome duplications revealed by the ciliate Paramecium tetraurelia.</title>
        <authorList>
            <consortium name="Genoscope"/>
            <person name="Aury J.-M."/>
            <person name="Jaillon O."/>
            <person name="Duret L."/>
            <person name="Noel B."/>
            <person name="Jubin C."/>
            <person name="Porcel B.M."/>
            <person name="Segurens B."/>
            <person name="Daubin V."/>
            <person name="Anthouard V."/>
            <person name="Aiach N."/>
            <person name="Arnaiz O."/>
            <person name="Billaut A."/>
            <person name="Beisson J."/>
            <person name="Blanc I."/>
            <person name="Bouhouche K."/>
            <person name="Camara F."/>
            <person name="Duharcourt S."/>
            <person name="Guigo R."/>
            <person name="Gogendeau D."/>
            <person name="Katinka M."/>
            <person name="Keller A.-M."/>
            <person name="Kissmehl R."/>
            <person name="Klotz C."/>
            <person name="Koll F."/>
            <person name="Le Moue A."/>
            <person name="Lepere C."/>
            <person name="Malinsky S."/>
            <person name="Nowacki M."/>
            <person name="Nowak J.K."/>
            <person name="Plattner H."/>
            <person name="Poulain J."/>
            <person name="Ruiz F."/>
            <person name="Serrano V."/>
            <person name="Zagulski M."/>
            <person name="Dessen P."/>
            <person name="Betermier M."/>
            <person name="Weissenbach J."/>
            <person name="Scarpelli C."/>
            <person name="Schachter V."/>
            <person name="Sperling L."/>
            <person name="Meyer E."/>
            <person name="Cohen J."/>
            <person name="Wincker P."/>
        </authorList>
    </citation>
    <scope>NUCLEOTIDE SEQUENCE [LARGE SCALE GENOMIC DNA]</scope>
    <source>
        <strain evidence="1 2">Stock d4-2</strain>
    </source>
</reference>